<dbReference type="GO" id="GO:1990189">
    <property type="term" value="F:protein N-terminal-serine acetyltransferase activity"/>
    <property type="evidence" value="ECO:0007669"/>
    <property type="project" value="TreeGrafter"/>
</dbReference>
<dbReference type="OrthoDB" id="41238at2759"/>
<dbReference type="PANTHER" id="PTHR43441">
    <property type="entry name" value="RIBOSOMAL-PROTEIN-SERINE ACETYLTRANSFERASE"/>
    <property type="match status" value="1"/>
</dbReference>
<keyword evidence="2" id="KW-0808">Transferase</keyword>
<dbReference type="OMA" id="FGAPMQR"/>
<dbReference type="PANTHER" id="PTHR43441:SF2">
    <property type="entry name" value="FAMILY ACETYLTRANSFERASE, PUTATIVE (AFU_ORTHOLOGUE AFUA_7G00850)-RELATED"/>
    <property type="match status" value="1"/>
</dbReference>
<evidence type="ECO:0000313" key="2">
    <source>
        <dbReference type="EMBL" id="KJE97264.1"/>
    </source>
</evidence>
<dbReference type="PhylomeDB" id="A0A0D2X564"/>
<dbReference type="GO" id="GO:0008999">
    <property type="term" value="F:protein-N-terminal-alanine acetyltransferase activity"/>
    <property type="evidence" value="ECO:0007669"/>
    <property type="project" value="TreeGrafter"/>
</dbReference>
<accession>A0A0D2X564</accession>
<feature type="domain" description="N-acetyltransferase" evidence="1">
    <location>
        <begin position="23"/>
        <end position="163"/>
    </location>
</feature>
<dbReference type="Proteomes" id="UP000008743">
    <property type="component" value="Unassembled WGS sequence"/>
</dbReference>
<dbReference type="STRING" id="595528.A0A0D2X564"/>
<dbReference type="InParanoid" id="A0A0D2X564"/>
<dbReference type="AlphaFoldDB" id="A0A0D2X564"/>
<dbReference type="InterPro" id="IPR000182">
    <property type="entry name" value="GNAT_dom"/>
</dbReference>
<dbReference type="RefSeq" id="XP_004343575.1">
    <property type="nucleotide sequence ID" value="XM_004343525.1"/>
</dbReference>
<dbReference type="InterPro" id="IPR016181">
    <property type="entry name" value="Acyl_CoA_acyltransferase"/>
</dbReference>
<name>A0A0D2X564_CAPO3</name>
<evidence type="ECO:0000259" key="1">
    <source>
        <dbReference type="Pfam" id="PF13302"/>
    </source>
</evidence>
<dbReference type="EMBL" id="KE346373">
    <property type="protein sequence ID" value="KJE97264.1"/>
    <property type="molecule type" value="Genomic_DNA"/>
</dbReference>
<reference evidence="3" key="1">
    <citation type="submission" date="2011-02" db="EMBL/GenBank/DDBJ databases">
        <title>The Genome Sequence of Capsaspora owczarzaki ATCC 30864.</title>
        <authorList>
            <person name="Russ C."/>
            <person name="Cuomo C."/>
            <person name="Burger G."/>
            <person name="Gray M.W."/>
            <person name="Holland P.W.H."/>
            <person name="King N."/>
            <person name="Lang F.B.F."/>
            <person name="Roger A.J."/>
            <person name="Ruiz-Trillo I."/>
            <person name="Young S.K."/>
            <person name="Zeng Q."/>
            <person name="Gargeya S."/>
            <person name="Alvarado L."/>
            <person name="Berlin A."/>
            <person name="Chapman S.B."/>
            <person name="Chen Z."/>
            <person name="Freedman E."/>
            <person name="Gellesch M."/>
            <person name="Goldberg J."/>
            <person name="Griggs A."/>
            <person name="Gujja S."/>
            <person name="Heilman E."/>
            <person name="Heiman D."/>
            <person name="Howarth C."/>
            <person name="Mehta T."/>
            <person name="Neiman D."/>
            <person name="Pearson M."/>
            <person name="Roberts A."/>
            <person name="Saif S."/>
            <person name="Shea T."/>
            <person name="Shenoy N."/>
            <person name="Sisk P."/>
            <person name="Stolte C."/>
            <person name="Sykes S."/>
            <person name="White J."/>
            <person name="Yandava C."/>
            <person name="Haas B."/>
            <person name="Nusbaum C."/>
            <person name="Birren B."/>
        </authorList>
    </citation>
    <scope>NUCLEOTIDE SEQUENCE</scope>
    <source>
        <strain evidence="3">ATCC 30864</strain>
    </source>
</reference>
<gene>
    <name evidence="2" type="ORF">CAOG_007701</name>
</gene>
<proteinExistence type="predicted"/>
<dbReference type="eggNOG" id="ENOG502S3S6">
    <property type="taxonomic scope" value="Eukaryota"/>
</dbReference>
<organism evidence="2 3">
    <name type="scientific">Capsaspora owczarzaki (strain ATCC 30864)</name>
    <dbReference type="NCBI Taxonomy" id="595528"/>
    <lineage>
        <taxon>Eukaryota</taxon>
        <taxon>Filasterea</taxon>
        <taxon>Capsaspora</taxon>
    </lineage>
</organism>
<dbReference type="Pfam" id="PF13302">
    <property type="entry name" value="Acetyltransf_3"/>
    <property type="match status" value="1"/>
</dbReference>
<dbReference type="InterPro" id="IPR051908">
    <property type="entry name" value="Ribosomal_N-acetyltransferase"/>
</dbReference>
<protein>
    <submittedName>
        <fullName evidence="2">GNAT family acetyltransferase</fullName>
    </submittedName>
</protein>
<keyword evidence="3" id="KW-1185">Reference proteome</keyword>
<dbReference type="Gene3D" id="3.40.630.30">
    <property type="match status" value="1"/>
</dbReference>
<sequence>MVDDWGQAKLPAPDTTLEGAYCRLRPLELERDVPVLFAETHGDATKAAVWTYMKYGPWETAEAMQAHYALLKPATQLMLIVESKQSGKIVGSISYMTMEPNDRSIELGSIFYFASAQRTEANTEAAYLLARHAIEVLGYRRVEWKANALNAKSRKSAARMGFVYEGILRSKCITKGNNRDTIYFSMLEDEWYASRKANYEKWLYQNATPRISLAELNGNLYAGPEPVTAAAAAAFQPTRAGAVSYVSPNGLTVLGAAATMTASPLPSGSPSTPASAGDASDSSAVLARLRALEQELTALKQKVLGGQA</sequence>
<evidence type="ECO:0000313" key="3">
    <source>
        <dbReference type="Proteomes" id="UP000008743"/>
    </source>
</evidence>
<dbReference type="SUPFAM" id="SSF55729">
    <property type="entry name" value="Acyl-CoA N-acyltransferases (Nat)"/>
    <property type="match status" value="1"/>
</dbReference>